<comment type="catalytic activity">
    <reaction evidence="16">
        <text>L-lysyl-L-lysine(out) = L-lysyl-L-lysine(in)</text>
        <dbReference type="Rhea" id="RHEA:79403"/>
        <dbReference type="ChEBI" id="CHEBI:229956"/>
    </reaction>
</comment>
<comment type="catalytic activity">
    <reaction evidence="11">
        <text>L-alpha-aminoacyl-L-histidine(out) = L-alpha-aminoacyl-L-histidine(in)</text>
        <dbReference type="Rhea" id="RHEA:79375"/>
        <dbReference type="ChEBI" id="CHEBI:229967"/>
    </reaction>
</comment>
<evidence type="ECO:0000256" key="21">
    <source>
        <dbReference type="ARBA" id="ARBA00044985"/>
    </source>
</evidence>
<evidence type="ECO:0000256" key="6">
    <source>
        <dbReference type="ARBA" id="ARBA00023136"/>
    </source>
</evidence>
<proteinExistence type="inferred from homology"/>
<dbReference type="InterPro" id="IPR036259">
    <property type="entry name" value="MFS_trans_sf"/>
</dbReference>
<dbReference type="Pfam" id="PF07690">
    <property type="entry name" value="MFS_1"/>
    <property type="match status" value="1"/>
</dbReference>
<feature type="transmembrane region" description="Helical" evidence="25">
    <location>
        <begin position="94"/>
        <end position="113"/>
    </location>
</feature>
<reference evidence="27" key="2">
    <citation type="journal article" date="2021" name="PeerJ">
        <title>Extensive microbial diversity within the chicken gut microbiome revealed by metagenomics and culture.</title>
        <authorList>
            <person name="Gilroy R."/>
            <person name="Ravi A."/>
            <person name="Getino M."/>
            <person name="Pursley I."/>
            <person name="Horton D.L."/>
            <person name="Alikhan N.F."/>
            <person name="Baker D."/>
            <person name="Gharbi K."/>
            <person name="Hall N."/>
            <person name="Watson M."/>
            <person name="Adriaenssens E.M."/>
            <person name="Foster-Nyarko E."/>
            <person name="Jarju S."/>
            <person name="Secka A."/>
            <person name="Antonio M."/>
            <person name="Oren A."/>
            <person name="Chaudhuri R.R."/>
            <person name="La Ragione R."/>
            <person name="Hildebrand F."/>
            <person name="Pallen M.J."/>
        </authorList>
    </citation>
    <scope>NUCLEOTIDE SEQUENCE</scope>
    <source>
        <strain evidence="27">B1-8020</strain>
    </source>
</reference>
<evidence type="ECO:0000256" key="12">
    <source>
        <dbReference type="ARBA" id="ARBA00044891"/>
    </source>
</evidence>
<comment type="catalytic activity">
    <reaction evidence="13">
        <text>L-alpha-aminoacyl-L-lysine(out) = L-alpha-aminoacyl-L-lysine(in)</text>
        <dbReference type="Rhea" id="RHEA:79383"/>
        <dbReference type="ChEBI" id="CHEBI:229966"/>
    </reaction>
</comment>
<organism evidence="27 28">
    <name type="scientific">Candidatus Merdivivens pullicola</name>
    <dbReference type="NCBI Taxonomy" id="2840872"/>
    <lineage>
        <taxon>Bacteria</taxon>
        <taxon>Pseudomonadati</taxon>
        <taxon>Bacteroidota</taxon>
        <taxon>Bacteroidia</taxon>
        <taxon>Bacteroidales</taxon>
        <taxon>Muribaculaceae</taxon>
        <taxon>Muribaculaceae incertae sedis</taxon>
        <taxon>Candidatus Merdivivens</taxon>
    </lineage>
</organism>
<evidence type="ECO:0000256" key="13">
    <source>
        <dbReference type="ARBA" id="ARBA00044893"/>
    </source>
</evidence>
<feature type="transmembrane region" description="Helical" evidence="25">
    <location>
        <begin position="206"/>
        <end position="226"/>
    </location>
</feature>
<evidence type="ECO:0000256" key="2">
    <source>
        <dbReference type="ARBA" id="ARBA00008335"/>
    </source>
</evidence>
<dbReference type="PANTHER" id="PTHR23512">
    <property type="entry name" value="MAJOR FACILITATOR SUPERFAMILY DOMAIN-CONTAINING PROTEIN 1"/>
    <property type="match status" value="1"/>
</dbReference>
<comment type="catalytic activity">
    <reaction evidence="18">
        <text>L-histidyl-L-alpha-amino acid(out) = L-histidyl-L-alpha-amino acid(in)</text>
        <dbReference type="Rhea" id="RHEA:79379"/>
        <dbReference type="ChEBI" id="CHEBI:229964"/>
    </reaction>
</comment>
<comment type="catalytic activity">
    <reaction evidence="14">
        <text>L-aspartyl-L-lysine(out) = L-aspartyl-L-lysine(in)</text>
        <dbReference type="Rhea" id="RHEA:79411"/>
        <dbReference type="ChEBI" id="CHEBI:229953"/>
    </reaction>
</comment>
<reference evidence="27" key="1">
    <citation type="submission" date="2020-10" db="EMBL/GenBank/DDBJ databases">
        <authorList>
            <person name="Gilroy R."/>
        </authorList>
    </citation>
    <scope>NUCLEOTIDE SEQUENCE</scope>
    <source>
        <strain evidence="27">B1-8020</strain>
    </source>
</reference>
<comment type="catalytic activity">
    <reaction evidence="12">
        <text>L-lysyl-L-alpha-amino acid(out) = L-lysyl-L-alpha-amino acid(in)</text>
        <dbReference type="Rhea" id="RHEA:79387"/>
        <dbReference type="ChEBI" id="CHEBI:229965"/>
    </reaction>
</comment>
<dbReference type="InterPro" id="IPR052187">
    <property type="entry name" value="MFSD1"/>
</dbReference>
<comment type="catalytic activity">
    <reaction evidence="20">
        <text>L-lysyl-glycine(out) = L-lysyl-glycine(in)</text>
        <dbReference type="Rhea" id="RHEA:79407"/>
        <dbReference type="ChEBI" id="CHEBI:191202"/>
    </reaction>
</comment>
<comment type="function">
    <text evidence="23">Lysosomal dipeptide uniporter that selectively exports lysine, arginine or histidine-containing dipeptides with a net positive charge from the lysosome lumen into the cytosol. Could play a role in a specific type of protein O-glycosylation indirectly regulating macrophages migration and tissue invasion. Also essential for liver homeostasis.</text>
</comment>
<evidence type="ECO:0000256" key="1">
    <source>
        <dbReference type="ARBA" id="ARBA00004155"/>
    </source>
</evidence>
<evidence type="ECO:0000256" key="14">
    <source>
        <dbReference type="ARBA" id="ARBA00044898"/>
    </source>
</evidence>
<evidence type="ECO:0000256" key="11">
    <source>
        <dbReference type="ARBA" id="ARBA00044884"/>
    </source>
</evidence>
<feature type="domain" description="Major facilitator superfamily (MFS) profile" evidence="26">
    <location>
        <begin position="259"/>
        <end position="398"/>
    </location>
</feature>
<dbReference type="EMBL" id="JADIMA010000025">
    <property type="protein sequence ID" value="MBO8472456.1"/>
    <property type="molecule type" value="Genomic_DNA"/>
</dbReference>
<evidence type="ECO:0000313" key="27">
    <source>
        <dbReference type="EMBL" id="MBO8472456.1"/>
    </source>
</evidence>
<evidence type="ECO:0000256" key="16">
    <source>
        <dbReference type="ARBA" id="ARBA00044900"/>
    </source>
</evidence>
<comment type="catalytic activity">
    <reaction evidence="17">
        <text>L-arginyl-glycine(out) = L-arginyl-glycine(in)</text>
        <dbReference type="Rhea" id="RHEA:79391"/>
        <dbReference type="ChEBI" id="CHEBI:229955"/>
    </reaction>
</comment>
<evidence type="ECO:0000256" key="20">
    <source>
        <dbReference type="ARBA" id="ARBA00044924"/>
    </source>
</evidence>
<comment type="caution">
    <text evidence="27">The sequence shown here is derived from an EMBL/GenBank/DDBJ whole genome shotgun (WGS) entry which is preliminary data.</text>
</comment>
<dbReference type="InterPro" id="IPR020846">
    <property type="entry name" value="MFS_dom"/>
</dbReference>
<dbReference type="Proteomes" id="UP000823604">
    <property type="component" value="Unassembled WGS sequence"/>
</dbReference>
<feature type="transmembrane region" description="Helical" evidence="25">
    <location>
        <begin position="165"/>
        <end position="186"/>
    </location>
</feature>
<gene>
    <name evidence="27" type="ORF">IAB81_02345</name>
</gene>
<sequence length="398" mass="43117">MGKKISGFFRDTGNLRWIVLVSLSIPMFASYFFDDIFSTISQEFENPENVALGWSMADYGFFRSAYSLLCIFGGLIVCGMLLDRWGVRITGSIFVGLMVCGASLITYAISGAFDSSGAAAWLSRFFEKPSLALAYAGCAMFGLGSEIAGVAVNRSIAKWFKGREIAFAMGLQLALARLGTAAALITVPRIVNLEGYIPFAETSRPAHVGLTLIMAGLVLWALFVAIDYRAGHKGKTKEDTTPDPNDRFKFSDVLKIIGNKHFILISLLCVTFYCCVISFRKFATAILIPRFGIESGTASLMVAMIPFFTLVFAPLFGAVVDKVGKGTKIMIIGSAMILLSHLMVAFAPGIPAFGFIAIAILGLGYSLVPAAMWPSLPKIIPENKLGTAFSLVYWIQNI</sequence>
<evidence type="ECO:0000256" key="10">
    <source>
        <dbReference type="ARBA" id="ARBA00044881"/>
    </source>
</evidence>
<evidence type="ECO:0000256" key="24">
    <source>
        <dbReference type="ARBA" id="ARBA00046376"/>
    </source>
</evidence>
<dbReference type="SUPFAM" id="SSF103473">
    <property type="entry name" value="MFS general substrate transporter"/>
    <property type="match status" value="1"/>
</dbReference>
<feature type="transmembrane region" description="Helical" evidence="25">
    <location>
        <begin position="15"/>
        <end position="33"/>
    </location>
</feature>
<evidence type="ECO:0000256" key="5">
    <source>
        <dbReference type="ARBA" id="ARBA00022989"/>
    </source>
</evidence>
<dbReference type="GO" id="GO:0022857">
    <property type="term" value="F:transmembrane transporter activity"/>
    <property type="evidence" value="ECO:0007669"/>
    <property type="project" value="InterPro"/>
</dbReference>
<keyword evidence="6 25" id="KW-0472">Membrane</keyword>
<dbReference type="PANTHER" id="PTHR23512:SF3">
    <property type="entry name" value="MAJOR FACILITATOR SUPERFAMILY DOMAIN-CONTAINING PROTEIN 1"/>
    <property type="match status" value="1"/>
</dbReference>
<evidence type="ECO:0000256" key="22">
    <source>
        <dbReference type="ARBA" id="ARBA00045018"/>
    </source>
</evidence>
<feature type="non-terminal residue" evidence="27">
    <location>
        <position position="398"/>
    </location>
</feature>
<comment type="catalytic activity">
    <reaction evidence="19">
        <text>L-alanyl-L-lysine(out) = L-alanyl-L-lysine(in)</text>
        <dbReference type="Rhea" id="RHEA:79415"/>
        <dbReference type="ChEBI" id="CHEBI:192470"/>
    </reaction>
</comment>
<accession>A0A9D9NG05</accession>
<evidence type="ECO:0000256" key="23">
    <source>
        <dbReference type="ARBA" id="ARBA00045709"/>
    </source>
</evidence>
<feature type="transmembrane region" description="Helical" evidence="25">
    <location>
        <begin position="64"/>
        <end position="82"/>
    </location>
</feature>
<evidence type="ECO:0000259" key="26">
    <source>
        <dbReference type="PROSITE" id="PS50850"/>
    </source>
</evidence>
<evidence type="ECO:0000256" key="7">
    <source>
        <dbReference type="ARBA" id="ARBA00023228"/>
    </source>
</evidence>
<protein>
    <recommendedName>
        <fullName evidence="21">Lysosomal dipeptide transporter MFSD1</fullName>
    </recommendedName>
    <alternativeName>
        <fullName evidence="22">Major facilitator superfamily domain-containing protein 1</fullName>
    </alternativeName>
</protein>
<keyword evidence="7" id="KW-0458">Lysosome</keyword>
<evidence type="ECO:0000256" key="17">
    <source>
        <dbReference type="ARBA" id="ARBA00044903"/>
    </source>
</evidence>
<feature type="transmembrane region" description="Helical" evidence="25">
    <location>
        <begin position="133"/>
        <end position="153"/>
    </location>
</feature>
<dbReference type="Gene3D" id="1.20.1250.20">
    <property type="entry name" value="MFS general substrate transporter like domains"/>
    <property type="match status" value="2"/>
</dbReference>
<dbReference type="AlphaFoldDB" id="A0A9D9NG05"/>
<evidence type="ECO:0000313" key="28">
    <source>
        <dbReference type="Proteomes" id="UP000823604"/>
    </source>
</evidence>
<keyword evidence="5 25" id="KW-1133">Transmembrane helix</keyword>
<evidence type="ECO:0000256" key="25">
    <source>
        <dbReference type="SAM" id="Phobius"/>
    </source>
</evidence>
<comment type="catalytic activity">
    <reaction evidence="9">
        <text>L-histidyl-glycine(out) = L-histidyl-glycine(in)</text>
        <dbReference type="Rhea" id="RHEA:79395"/>
        <dbReference type="ChEBI" id="CHEBI:229957"/>
    </reaction>
</comment>
<feature type="transmembrane region" description="Helical" evidence="25">
    <location>
        <begin position="262"/>
        <end position="280"/>
    </location>
</feature>
<keyword evidence="4 25" id="KW-0812">Transmembrane</keyword>
<evidence type="ECO:0000256" key="18">
    <source>
        <dbReference type="ARBA" id="ARBA00044912"/>
    </source>
</evidence>
<comment type="catalytic activity">
    <reaction evidence="15">
        <text>L-arginyl-L-alpha-amino acid(out) = L-arginyl-L-alpha-amino acid(in)</text>
        <dbReference type="Rhea" id="RHEA:79371"/>
        <dbReference type="ChEBI" id="CHEBI:84315"/>
    </reaction>
</comment>
<comment type="catalytic activity">
    <reaction evidence="10">
        <text>L-alpha-aminoacyl-L-arginine(out) = L-alpha-aminoacyl-L-arginine(in)</text>
        <dbReference type="Rhea" id="RHEA:79367"/>
        <dbReference type="ChEBI" id="CHEBI:229968"/>
    </reaction>
</comment>
<dbReference type="PROSITE" id="PS50850">
    <property type="entry name" value="MFS"/>
    <property type="match status" value="1"/>
</dbReference>
<evidence type="ECO:0000256" key="9">
    <source>
        <dbReference type="ARBA" id="ARBA00044878"/>
    </source>
</evidence>
<comment type="similarity">
    <text evidence="2">Belongs to the major facilitator superfamily.</text>
</comment>
<comment type="catalytic activity">
    <reaction evidence="8">
        <text>L-lysyl-L-alanine(out) = L-lysyl-L-alanine(in)</text>
        <dbReference type="Rhea" id="RHEA:79399"/>
        <dbReference type="ChEBI" id="CHEBI:229954"/>
    </reaction>
</comment>
<keyword evidence="3" id="KW-0813">Transport</keyword>
<dbReference type="InterPro" id="IPR011701">
    <property type="entry name" value="MFS"/>
</dbReference>
<comment type="subcellular location">
    <subcellularLocation>
        <location evidence="1">Lysosome membrane</location>
        <topology evidence="1">Multi-pass membrane protein</topology>
    </subcellularLocation>
</comment>
<evidence type="ECO:0000256" key="3">
    <source>
        <dbReference type="ARBA" id="ARBA00022448"/>
    </source>
</evidence>
<name>A0A9D9NG05_9BACT</name>
<evidence type="ECO:0000256" key="8">
    <source>
        <dbReference type="ARBA" id="ARBA00044876"/>
    </source>
</evidence>
<evidence type="ECO:0000256" key="15">
    <source>
        <dbReference type="ARBA" id="ARBA00044899"/>
    </source>
</evidence>
<comment type="subunit">
    <text evidence="24">Homodimer. Interacts with lysosomal protein GLMP (via lumenal domain); the interaction starts while both proteins are still in the endoplasmic reticulum and is required for stabilization of MFSD1 in lysosomes but has no direct effect on its targeting to lysosomes or transporter activity.</text>
</comment>
<dbReference type="GO" id="GO:0005765">
    <property type="term" value="C:lysosomal membrane"/>
    <property type="evidence" value="ECO:0007669"/>
    <property type="project" value="UniProtKB-SubCell"/>
</dbReference>
<feature type="transmembrane region" description="Helical" evidence="25">
    <location>
        <begin position="300"/>
        <end position="320"/>
    </location>
</feature>
<evidence type="ECO:0000256" key="19">
    <source>
        <dbReference type="ARBA" id="ARBA00044919"/>
    </source>
</evidence>
<evidence type="ECO:0000256" key="4">
    <source>
        <dbReference type="ARBA" id="ARBA00022692"/>
    </source>
</evidence>